<evidence type="ECO:0000256" key="3">
    <source>
        <dbReference type="ARBA" id="ARBA00022475"/>
    </source>
</evidence>
<organism evidence="9 10">
    <name type="scientific">Fusibacter paucivorans</name>
    <dbReference type="NCBI Taxonomy" id="76009"/>
    <lineage>
        <taxon>Bacteria</taxon>
        <taxon>Bacillati</taxon>
        <taxon>Bacillota</taxon>
        <taxon>Clostridia</taxon>
        <taxon>Eubacteriales</taxon>
        <taxon>Eubacteriales Family XII. Incertae Sedis</taxon>
        <taxon>Fusibacter</taxon>
    </lineage>
</organism>
<keyword evidence="10" id="KW-1185">Reference proteome</keyword>
<name>A0ABS5PSM1_9FIRM</name>
<feature type="transmembrane region" description="Helical" evidence="7">
    <location>
        <begin position="15"/>
        <end position="35"/>
    </location>
</feature>
<evidence type="ECO:0000256" key="4">
    <source>
        <dbReference type="ARBA" id="ARBA00022692"/>
    </source>
</evidence>
<evidence type="ECO:0000256" key="2">
    <source>
        <dbReference type="ARBA" id="ARBA00009298"/>
    </source>
</evidence>
<dbReference type="InterPro" id="IPR003416">
    <property type="entry name" value="MgtC/SapB/SrpB/YhiD_fam"/>
</dbReference>
<feature type="transmembrane region" description="Helical" evidence="7">
    <location>
        <begin position="47"/>
        <end position="65"/>
    </location>
</feature>
<evidence type="ECO:0000256" key="5">
    <source>
        <dbReference type="ARBA" id="ARBA00022989"/>
    </source>
</evidence>
<dbReference type="InterPro" id="IPR049177">
    <property type="entry name" value="MgtC_SapB_SrpB_YhiD_N"/>
</dbReference>
<evidence type="ECO:0000259" key="8">
    <source>
        <dbReference type="Pfam" id="PF02308"/>
    </source>
</evidence>
<accession>A0ABS5PSM1</accession>
<dbReference type="PANTHER" id="PTHR33778">
    <property type="entry name" value="PROTEIN MGTC"/>
    <property type="match status" value="1"/>
</dbReference>
<dbReference type="Pfam" id="PF02308">
    <property type="entry name" value="MgtC"/>
    <property type="match status" value="1"/>
</dbReference>
<sequence>MSSSTFLSAIESTPYLMSTIKILVAAFIGGIIGLERETVKRPAGFRTHILVCVAAAMIMDINIQLASEFSSVDPTRLGAQVISGMGFLGAGTIIKEGASVKGLTTAAGLWAVACLGLAVGSGYIYIAIWAMLIMLLTLKTFSSVEKHLTRGKRIVELNVYSDLSPERIGIITVVLGSFHCKILHLNIDPLEDGRSNRINVTYELAHGVQNQDVLKKLHSMEGIITIENVKGDV</sequence>
<keyword evidence="6 7" id="KW-0472">Membrane</keyword>
<proteinExistence type="inferred from homology"/>
<dbReference type="EMBL" id="JAHBCL010000019">
    <property type="protein sequence ID" value="MBS7527361.1"/>
    <property type="molecule type" value="Genomic_DNA"/>
</dbReference>
<dbReference type="PRINTS" id="PR01837">
    <property type="entry name" value="MGTCSAPBPROT"/>
</dbReference>
<evidence type="ECO:0000313" key="9">
    <source>
        <dbReference type="EMBL" id="MBS7527361.1"/>
    </source>
</evidence>
<comment type="subcellular location">
    <subcellularLocation>
        <location evidence="1">Cell membrane</location>
        <topology evidence="1">Multi-pass membrane protein</topology>
    </subcellularLocation>
</comment>
<keyword evidence="5 7" id="KW-1133">Transmembrane helix</keyword>
<dbReference type="Proteomes" id="UP000746471">
    <property type="component" value="Unassembled WGS sequence"/>
</dbReference>
<feature type="transmembrane region" description="Helical" evidence="7">
    <location>
        <begin position="77"/>
        <end position="94"/>
    </location>
</feature>
<evidence type="ECO:0000256" key="6">
    <source>
        <dbReference type="ARBA" id="ARBA00023136"/>
    </source>
</evidence>
<comment type="similarity">
    <text evidence="2">Belongs to the MgtC/SapB family.</text>
</comment>
<evidence type="ECO:0000313" key="10">
    <source>
        <dbReference type="Proteomes" id="UP000746471"/>
    </source>
</evidence>
<reference evidence="9 10" key="1">
    <citation type="submission" date="2021-05" db="EMBL/GenBank/DDBJ databases">
        <title>Fusibacter ferrireducens sp. nov., an anaerobic, sulfur- and Fe-reducing bacterium isolated from the mangrove sediment.</title>
        <authorList>
            <person name="Qiu D."/>
        </authorList>
    </citation>
    <scope>NUCLEOTIDE SEQUENCE [LARGE SCALE GENOMIC DNA]</scope>
    <source>
        <strain evidence="9 10">DSM 12116</strain>
    </source>
</reference>
<dbReference type="PANTHER" id="PTHR33778:SF1">
    <property type="entry name" value="MAGNESIUM TRANSPORTER YHID-RELATED"/>
    <property type="match status" value="1"/>
</dbReference>
<gene>
    <name evidence="9" type="ORF">KHM83_11780</name>
</gene>
<evidence type="ECO:0000256" key="1">
    <source>
        <dbReference type="ARBA" id="ARBA00004651"/>
    </source>
</evidence>
<keyword evidence="4 7" id="KW-0812">Transmembrane</keyword>
<evidence type="ECO:0000256" key="7">
    <source>
        <dbReference type="SAM" id="Phobius"/>
    </source>
</evidence>
<comment type="caution">
    <text evidence="9">The sequence shown here is derived from an EMBL/GenBank/DDBJ whole genome shotgun (WGS) entry which is preliminary data.</text>
</comment>
<feature type="transmembrane region" description="Helical" evidence="7">
    <location>
        <begin position="106"/>
        <end position="136"/>
    </location>
</feature>
<feature type="domain" description="MgtC/SapB/SrpB/YhiD N-terminal" evidence="8">
    <location>
        <begin position="22"/>
        <end position="146"/>
    </location>
</feature>
<protein>
    <submittedName>
        <fullName evidence="9">MgtC/SapB family protein</fullName>
    </submittedName>
</protein>
<keyword evidence="3" id="KW-1003">Cell membrane</keyword>
<dbReference type="RefSeq" id="WP_213237222.1">
    <property type="nucleotide sequence ID" value="NZ_JAHBCL010000019.1"/>
</dbReference>